<sequence length="182" mass="19858">MKVLGLVGLPASGKGECSAVAAELGVPVIVMGDIIRNYAESEGLPHTDQHLGSIARRLREERGMAALAELTVPAVSALQAPVAIIDGIRGDAEVELFRRVFSDFMLIAIDCPFSMRLARLRARKRSDDMVHEDDLRSRDERECGFGLKNAMDGADIHIENTGSLEAFRDEIRCILKTIGGVR</sequence>
<evidence type="ECO:0000313" key="2">
    <source>
        <dbReference type="Proteomes" id="UP001524383"/>
    </source>
</evidence>
<dbReference type="SUPFAM" id="SSF52540">
    <property type="entry name" value="P-loop containing nucleoside triphosphate hydrolases"/>
    <property type="match status" value="1"/>
</dbReference>
<accession>A0ABD4TIA9</accession>
<keyword evidence="1" id="KW-0966">Cell projection</keyword>
<comment type="caution">
    <text evidence="1">The sequence shown here is derived from an EMBL/GenBank/DDBJ whole genome shotgun (WGS) entry which is preliminary data.</text>
</comment>
<evidence type="ECO:0000313" key="1">
    <source>
        <dbReference type="EMBL" id="MCQ1537565.1"/>
    </source>
</evidence>
<keyword evidence="2" id="KW-1185">Reference proteome</keyword>
<dbReference type="Proteomes" id="UP001524383">
    <property type="component" value="Unassembled WGS sequence"/>
</dbReference>
<dbReference type="EMBL" id="VOTZ01000002">
    <property type="protein sequence ID" value="MCQ1537565.1"/>
    <property type="molecule type" value="Genomic_DNA"/>
</dbReference>
<dbReference type="Gene3D" id="3.40.50.300">
    <property type="entry name" value="P-loop containing nucleotide triphosphate hydrolases"/>
    <property type="match status" value="1"/>
</dbReference>
<reference evidence="1 2" key="1">
    <citation type="submission" date="2019-08" db="EMBL/GenBank/DDBJ databases">
        <authorList>
            <person name="Chen S.-C."/>
            <person name="Lai M.-C."/>
            <person name="You Y.-T."/>
        </authorList>
    </citation>
    <scope>NUCLEOTIDE SEQUENCE [LARGE SCALE GENOMIC DNA]</scope>
    <source>
        <strain evidence="1 2">P2F9704a</strain>
    </source>
</reference>
<keyword evidence="1" id="KW-0282">Flagellum</keyword>
<organism evidence="1 2">
    <name type="scientific">Methanocalculus taiwanensis</name>
    <dbReference type="NCBI Taxonomy" id="106207"/>
    <lineage>
        <taxon>Archaea</taxon>
        <taxon>Methanobacteriati</taxon>
        <taxon>Methanobacteriota</taxon>
        <taxon>Stenosarchaea group</taxon>
        <taxon>Methanomicrobia</taxon>
        <taxon>Methanomicrobiales</taxon>
        <taxon>Methanocalculaceae</taxon>
        <taxon>Methanocalculus</taxon>
    </lineage>
</organism>
<proteinExistence type="predicted"/>
<dbReference type="RefSeq" id="WP_255331479.1">
    <property type="nucleotide sequence ID" value="NZ_VOTZ01000002.1"/>
</dbReference>
<protein>
    <submittedName>
        <fullName evidence="1">Flagellar hook-basal body complex protein FliE</fullName>
    </submittedName>
</protein>
<dbReference type="AlphaFoldDB" id="A0ABD4TIA9"/>
<dbReference type="PANTHER" id="PTHR41930">
    <property type="entry name" value="UPF0200 PROTEIN MJ1399"/>
    <property type="match status" value="1"/>
</dbReference>
<gene>
    <name evidence="1" type="primary">fliE</name>
    <name evidence="1" type="ORF">FTO68_00965</name>
</gene>
<name>A0ABD4TIA9_9EURY</name>
<dbReference type="Pfam" id="PF13207">
    <property type="entry name" value="AAA_17"/>
    <property type="match status" value="1"/>
</dbReference>
<keyword evidence="1" id="KW-0969">Cilium</keyword>
<dbReference type="PANTHER" id="PTHR41930:SF1">
    <property type="entry name" value="DEPHOSPHO-COA KINASE"/>
    <property type="match status" value="1"/>
</dbReference>
<dbReference type="InterPro" id="IPR027417">
    <property type="entry name" value="P-loop_NTPase"/>
</dbReference>